<dbReference type="SMART" id="SM00255">
    <property type="entry name" value="TIR"/>
    <property type="match status" value="1"/>
</dbReference>
<keyword evidence="5" id="KW-0472">Membrane</keyword>
<dbReference type="SUPFAM" id="SSF52200">
    <property type="entry name" value="Toll/Interleukin receptor TIR domain"/>
    <property type="match status" value="1"/>
</dbReference>
<dbReference type="Gene3D" id="3.80.10.10">
    <property type="entry name" value="Ribonuclease Inhibitor"/>
    <property type="match status" value="3"/>
</dbReference>
<organism evidence="7 8">
    <name type="scientific">Eucalyptus globulus</name>
    <name type="common">Tasmanian blue gum</name>
    <dbReference type="NCBI Taxonomy" id="34317"/>
    <lineage>
        <taxon>Eukaryota</taxon>
        <taxon>Viridiplantae</taxon>
        <taxon>Streptophyta</taxon>
        <taxon>Embryophyta</taxon>
        <taxon>Tracheophyta</taxon>
        <taxon>Spermatophyta</taxon>
        <taxon>Magnoliopsida</taxon>
        <taxon>eudicotyledons</taxon>
        <taxon>Gunneridae</taxon>
        <taxon>Pentapetalae</taxon>
        <taxon>rosids</taxon>
        <taxon>malvids</taxon>
        <taxon>Myrtales</taxon>
        <taxon>Myrtaceae</taxon>
        <taxon>Myrtoideae</taxon>
        <taxon>Eucalypteae</taxon>
        <taxon>Eucalyptus</taxon>
    </lineage>
</organism>
<sequence>MMVLGVVDFPMGLTGLERRTVFLLIGIFVATVVVSAKGLKSLKVFMWFLFFGMIIAEVVVFKRRRRNRESSSISSSLSITNHEVFLSFRGADTRKGFTDHLHCKLVDAGIKVFKDDENLHTGEEIKPALKEAIRQSRISIAILSKDYASSKSCLMEVVQMWECRISNGQTIIPIFYDISPSDVKHQAGHFETSFRQHEKDGVSSNTIIKWKEVLRQIGGLSGYHLDNVYGGHESQLVKGVLRRVRQLLKKDDQVVTDKLVGIDLHVREMMRKLGVVYNDGRAIEVCGQDVRVVGICGMPGVGKTTLAKVVFNKMHLLFDECSFLPGINSKGITFSQEMLIADLQKEKPAPLRSSDEGTKEIASLFSRMKVLIVLDDLHEVEQAKALAEKLSWFGPGSRIIVTTSMRNVLDGFDNRPTKKYKVEPMRYHHALQLFRKHAFQGDALQDVSEYDYLSTDIVKATGGLPLAIVVAASYLCNNKDDIRIWRNTLEFLKDHQANEVEAAFRVGYDSLDVPTRKIFLDIACFFIGKHERILSYMWEACGYYPARGIKCLREMHFLEIGENNEFRMHDLLRDFGRKLVERKDLHERCRIWNHSDAVSVLKDSKDTRNVEGIGLAVEEGCIVCFTCEEFHKMSNLRYLRLDRANIQGNTENLLPNLRWLEWSACRLISDLANMHLKKLVILDLSWSPVTEDSQVWRQIMEKVDELKVLNLQGCVQLPASLNFRAPINLEILILEDCTQLSQIGPFISDLKNLSSLNLRKCIGVRQLPQDLCCMKSLRELLIDGTGIYSICFSKGSLENLEILSACDCQYLQDISTIGRLRSLSSLALDGADIDGLPYTVELLQKLRRLSLRNCWKLGKLPTSIGKLELLEVMDLSYTGIMKMPWSVKDLKNLKTLKMAHTPLRKFPEDMVNLKNLEEIDFSSCRNLGGEVRCDISGLSSLRILRLSSSDVAGLSPSIGHLSCLQTLDLLDCDQLQALPKLPSSLLSLVWGSKQMIVPDLSYLTNLKELLLKDVEQPEAKWRMRLLNLKTPNIGWIARLPSLETLQLSLPLVTNLPGNFGILTQLQELSLSYMKELDLTRLPLTSSLLTLRLKHCTIQEPKFSGLKYLSELELDNCDLAKIDGLENLKVLEVLKISECSITNLDGLRDLPRLRKVQVFSCDLASLSELCECECEVDIRNIAFVSQM</sequence>
<dbReference type="InterPro" id="IPR032675">
    <property type="entry name" value="LRR_dom_sf"/>
</dbReference>
<dbReference type="FunFam" id="3.40.50.10140:FF:000007">
    <property type="entry name" value="Disease resistance protein (TIR-NBS-LRR class)"/>
    <property type="match status" value="1"/>
</dbReference>
<feature type="transmembrane region" description="Helical" evidence="5">
    <location>
        <begin position="21"/>
        <end position="38"/>
    </location>
</feature>
<evidence type="ECO:0000256" key="1">
    <source>
        <dbReference type="ARBA" id="ARBA00022614"/>
    </source>
</evidence>
<proteinExistence type="predicted"/>
<name>A0ABD3L729_EUCGL</name>
<dbReference type="Proteomes" id="UP001634007">
    <property type="component" value="Unassembled WGS sequence"/>
</dbReference>
<evidence type="ECO:0000313" key="8">
    <source>
        <dbReference type="Proteomes" id="UP001634007"/>
    </source>
</evidence>
<dbReference type="PRINTS" id="PR00364">
    <property type="entry name" value="DISEASERSIST"/>
</dbReference>
<evidence type="ECO:0000256" key="4">
    <source>
        <dbReference type="ARBA" id="ARBA00023027"/>
    </source>
</evidence>
<keyword evidence="3" id="KW-0611">Plant defense</keyword>
<dbReference type="Pfam" id="PF01582">
    <property type="entry name" value="TIR"/>
    <property type="match status" value="1"/>
</dbReference>
<feature type="domain" description="TIR" evidence="6">
    <location>
        <begin position="80"/>
        <end position="248"/>
    </location>
</feature>
<dbReference type="GO" id="GO:0051707">
    <property type="term" value="P:response to other organism"/>
    <property type="evidence" value="ECO:0007669"/>
    <property type="project" value="UniProtKB-ARBA"/>
</dbReference>
<dbReference type="Gene3D" id="1.10.8.430">
    <property type="entry name" value="Helical domain of apoptotic protease-activating factors"/>
    <property type="match status" value="1"/>
</dbReference>
<dbReference type="InterPro" id="IPR058192">
    <property type="entry name" value="WHD_ROQ1-like"/>
</dbReference>
<dbReference type="GO" id="GO:0006952">
    <property type="term" value="P:defense response"/>
    <property type="evidence" value="ECO:0007669"/>
    <property type="project" value="UniProtKB-KW"/>
</dbReference>
<feature type="transmembrane region" description="Helical" evidence="5">
    <location>
        <begin position="44"/>
        <end position="61"/>
    </location>
</feature>
<evidence type="ECO:0000259" key="6">
    <source>
        <dbReference type="PROSITE" id="PS50104"/>
    </source>
</evidence>
<dbReference type="InterPro" id="IPR000157">
    <property type="entry name" value="TIR_dom"/>
</dbReference>
<keyword evidence="5" id="KW-1133">Transmembrane helix</keyword>
<dbReference type="EMBL" id="JBJKBG010000003">
    <property type="protein sequence ID" value="KAL3746363.1"/>
    <property type="molecule type" value="Genomic_DNA"/>
</dbReference>
<dbReference type="Pfam" id="PF23282">
    <property type="entry name" value="WHD_ROQ1"/>
    <property type="match status" value="1"/>
</dbReference>
<keyword evidence="1" id="KW-0433">Leucine-rich repeat</keyword>
<dbReference type="AlphaFoldDB" id="A0ABD3L729"/>
<dbReference type="InterPro" id="IPR055414">
    <property type="entry name" value="LRR_R13L4/SHOC2-like"/>
</dbReference>
<dbReference type="InterPro" id="IPR042197">
    <property type="entry name" value="Apaf_helical"/>
</dbReference>
<dbReference type="PANTHER" id="PTHR11017:SF570">
    <property type="entry name" value="DISEASE RESISTANCE PROTEIN (TIR-NBS CLASS)-RELATED"/>
    <property type="match status" value="1"/>
</dbReference>
<dbReference type="InterPro" id="IPR002182">
    <property type="entry name" value="NB-ARC"/>
</dbReference>
<evidence type="ECO:0000313" key="7">
    <source>
        <dbReference type="EMBL" id="KAL3746363.1"/>
    </source>
</evidence>
<evidence type="ECO:0000256" key="3">
    <source>
        <dbReference type="ARBA" id="ARBA00022821"/>
    </source>
</evidence>
<dbReference type="SUPFAM" id="SSF52058">
    <property type="entry name" value="L domain-like"/>
    <property type="match status" value="2"/>
</dbReference>
<dbReference type="PANTHER" id="PTHR11017">
    <property type="entry name" value="LEUCINE-RICH REPEAT-CONTAINING PROTEIN"/>
    <property type="match status" value="1"/>
</dbReference>
<evidence type="ECO:0000256" key="2">
    <source>
        <dbReference type="ARBA" id="ARBA00022737"/>
    </source>
</evidence>
<dbReference type="Gene3D" id="3.40.50.10140">
    <property type="entry name" value="Toll/interleukin-1 receptor homology (TIR) domain"/>
    <property type="match status" value="1"/>
</dbReference>
<comment type="caution">
    <text evidence="7">The sequence shown here is derived from an EMBL/GenBank/DDBJ whole genome shotgun (WGS) entry which is preliminary data.</text>
</comment>
<keyword evidence="2" id="KW-0677">Repeat</keyword>
<dbReference type="InterPro" id="IPR027417">
    <property type="entry name" value="P-loop_NTPase"/>
</dbReference>
<accession>A0ABD3L729</accession>
<dbReference type="PROSITE" id="PS50104">
    <property type="entry name" value="TIR"/>
    <property type="match status" value="1"/>
</dbReference>
<dbReference type="Gene3D" id="3.40.50.300">
    <property type="entry name" value="P-loop containing nucleotide triphosphate hydrolases"/>
    <property type="match status" value="1"/>
</dbReference>
<gene>
    <name evidence="7" type="ORF">ACJRO7_015339</name>
</gene>
<dbReference type="Pfam" id="PF23598">
    <property type="entry name" value="LRR_14"/>
    <property type="match status" value="1"/>
</dbReference>
<protein>
    <recommendedName>
        <fullName evidence="6">TIR domain-containing protein</fullName>
    </recommendedName>
</protein>
<reference evidence="7 8" key="1">
    <citation type="submission" date="2024-11" db="EMBL/GenBank/DDBJ databases">
        <title>Chromosome-level genome assembly of Eucalyptus globulus Labill. provides insights into its genome evolution.</title>
        <authorList>
            <person name="Li X."/>
        </authorList>
    </citation>
    <scope>NUCLEOTIDE SEQUENCE [LARGE SCALE GENOMIC DNA]</scope>
    <source>
        <strain evidence="7">CL2024</strain>
        <tissue evidence="7">Fresh tender leaves</tissue>
    </source>
</reference>
<dbReference type="InterPro" id="IPR035897">
    <property type="entry name" value="Toll_tir_struct_dom_sf"/>
</dbReference>
<dbReference type="Pfam" id="PF00931">
    <property type="entry name" value="NB-ARC"/>
    <property type="match status" value="1"/>
</dbReference>
<keyword evidence="4" id="KW-0520">NAD</keyword>
<dbReference type="InterPro" id="IPR044974">
    <property type="entry name" value="Disease_R_plants"/>
</dbReference>
<keyword evidence="8" id="KW-1185">Reference proteome</keyword>
<evidence type="ECO:0000256" key="5">
    <source>
        <dbReference type="SAM" id="Phobius"/>
    </source>
</evidence>
<dbReference type="SUPFAM" id="SSF52540">
    <property type="entry name" value="P-loop containing nucleoside triphosphate hydrolases"/>
    <property type="match status" value="1"/>
</dbReference>
<keyword evidence="5" id="KW-0812">Transmembrane</keyword>